<proteinExistence type="predicted"/>
<reference evidence="1 2" key="1">
    <citation type="submission" date="2019-01" db="EMBL/GenBank/DDBJ databases">
        <title>Coherence of Microcystis species and biogeography revealed through population genomics.</title>
        <authorList>
            <person name="Perez-Carrascal O.M."/>
            <person name="Terrat Y."/>
            <person name="Giani A."/>
            <person name="Fortin N."/>
            <person name="Tromas N."/>
            <person name="Shapiro B.J."/>
        </authorList>
    </citation>
    <scope>NUCLEOTIDE SEQUENCE [LARGE SCALE GENOMIC DNA]</scope>
    <source>
        <strain evidence="1">Ma_QC_Ch_20071001_S25D</strain>
    </source>
</reference>
<dbReference type="Proteomes" id="UP000316958">
    <property type="component" value="Unassembled WGS sequence"/>
</dbReference>
<evidence type="ECO:0000313" key="2">
    <source>
        <dbReference type="Proteomes" id="UP000316958"/>
    </source>
</evidence>
<name>A0A552FDP3_MICAE</name>
<dbReference type="AlphaFoldDB" id="A0A552FDP3"/>
<accession>A0A552FDP3</accession>
<comment type="caution">
    <text evidence="1">The sequence shown here is derived from an EMBL/GenBank/DDBJ whole genome shotgun (WGS) entry which is preliminary data.</text>
</comment>
<organism evidence="1 2">
    <name type="scientific">Microcystis aeruginosa Ma_QC_Ch_20071001_S25D</name>
    <dbReference type="NCBI Taxonomy" id="2486250"/>
    <lineage>
        <taxon>Bacteria</taxon>
        <taxon>Bacillati</taxon>
        <taxon>Cyanobacteriota</taxon>
        <taxon>Cyanophyceae</taxon>
        <taxon>Oscillatoriophycideae</taxon>
        <taxon>Chroococcales</taxon>
        <taxon>Microcystaceae</taxon>
        <taxon>Microcystis</taxon>
    </lineage>
</organism>
<protein>
    <submittedName>
        <fullName evidence="1">Uncharacterized protein</fullName>
    </submittedName>
</protein>
<dbReference type="EMBL" id="SFBE01000359">
    <property type="protein sequence ID" value="TRU44842.1"/>
    <property type="molecule type" value="Genomic_DNA"/>
</dbReference>
<evidence type="ECO:0000313" key="1">
    <source>
        <dbReference type="EMBL" id="TRU44842.1"/>
    </source>
</evidence>
<sequence>MVRRWQFSYQLSVISYQLSGDRRLVLFILPTSPLPHFPTSPLPHFPKKIKSARFQENISLPPSARVSIVGCYARKLLSNLGRISSRVVHFQFHRPEHHQS</sequence>
<gene>
    <name evidence="1" type="ORF">EWV57_21790</name>
</gene>